<dbReference type="InterPro" id="IPR021838">
    <property type="entry name" value="DUF3431"/>
</dbReference>
<proteinExistence type="predicted"/>
<feature type="non-terminal residue" evidence="1">
    <location>
        <position position="1"/>
    </location>
</feature>
<reference evidence="1" key="1">
    <citation type="journal article" date="2020" name="Stud. Mycol.">
        <title>101 Dothideomycetes genomes: a test case for predicting lifestyles and emergence of pathogens.</title>
        <authorList>
            <person name="Haridas S."/>
            <person name="Albert R."/>
            <person name="Binder M."/>
            <person name="Bloem J."/>
            <person name="Labutti K."/>
            <person name="Salamov A."/>
            <person name="Andreopoulos B."/>
            <person name="Baker S."/>
            <person name="Barry K."/>
            <person name="Bills G."/>
            <person name="Bluhm B."/>
            <person name="Cannon C."/>
            <person name="Castanera R."/>
            <person name="Culley D."/>
            <person name="Daum C."/>
            <person name="Ezra D."/>
            <person name="Gonzalez J."/>
            <person name="Henrissat B."/>
            <person name="Kuo A."/>
            <person name="Liang C."/>
            <person name="Lipzen A."/>
            <person name="Lutzoni F."/>
            <person name="Magnuson J."/>
            <person name="Mondo S."/>
            <person name="Nolan M."/>
            <person name="Ohm R."/>
            <person name="Pangilinan J."/>
            <person name="Park H.-J."/>
            <person name="Ramirez L."/>
            <person name="Alfaro M."/>
            <person name="Sun H."/>
            <person name="Tritt A."/>
            <person name="Yoshinaga Y."/>
            <person name="Zwiers L.-H."/>
            <person name="Turgeon B."/>
            <person name="Goodwin S."/>
            <person name="Spatafora J."/>
            <person name="Crous P."/>
            <person name="Grigoriev I."/>
        </authorList>
    </citation>
    <scope>NUCLEOTIDE SEQUENCE</scope>
    <source>
        <strain evidence="1">CBS 113818</strain>
    </source>
</reference>
<sequence length="268" mass="31191">LDRRYRPITPLEVVISMYKEPVENVRHLISGIKTAPVTSDPYVTIYIKDHEANTEEVQLRTGADKVIMRPNVGREGETYLNHINDRWDSLATHTIFLQADIHNPREFYTRLQSYFDPTQTGFLSLGWSDVCSCEECSDRFSWSDNAGLFPFYHTKIYNSTECNDALLSYKGQFVVSAARIRGISKMIYKDLWHDFVDENSWAHKPEFLRGRPDSMSAPDFGYTMERMWSLLFQCSDMNIAWRCPTLLSGWRLGGDIEDCQCFDYRSLE</sequence>
<dbReference type="OrthoDB" id="28755at2759"/>
<dbReference type="PANTHER" id="PTHR37490">
    <property type="entry name" value="EXPRESSED PROTEIN"/>
    <property type="match status" value="1"/>
</dbReference>
<name>A0A6A7A1W4_9PLEO</name>
<protein>
    <recommendedName>
        <fullName evidence="3">Glycosyltransferase 2-like domain-containing protein</fullName>
    </recommendedName>
</protein>
<accession>A0A6A7A1W4</accession>
<organism evidence="1 2">
    <name type="scientific">Ophiobolus disseminans</name>
    <dbReference type="NCBI Taxonomy" id="1469910"/>
    <lineage>
        <taxon>Eukaryota</taxon>
        <taxon>Fungi</taxon>
        <taxon>Dikarya</taxon>
        <taxon>Ascomycota</taxon>
        <taxon>Pezizomycotina</taxon>
        <taxon>Dothideomycetes</taxon>
        <taxon>Pleosporomycetidae</taxon>
        <taxon>Pleosporales</taxon>
        <taxon>Pleosporineae</taxon>
        <taxon>Phaeosphaeriaceae</taxon>
        <taxon>Ophiobolus</taxon>
    </lineage>
</organism>
<evidence type="ECO:0000313" key="2">
    <source>
        <dbReference type="Proteomes" id="UP000799424"/>
    </source>
</evidence>
<dbReference type="Proteomes" id="UP000799424">
    <property type="component" value="Unassembled WGS sequence"/>
</dbReference>
<keyword evidence="2" id="KW-1185">Reference proteome</keyword>
<gene>
    <name evidence="1" type="ORF">CC86DRAFT_290470</name>
</gene>
<dbReference type="EMBL" id="MU006224">
    <property type="protein sequence ID" value="KAF2827241.1"/>
    <property type="molecule type" value="Genomic_DNA"/>
</dbReference>
<dbReference type="AlphaFoldDB" id="A0A6A7A1W4"/>
<evidence type="ECO:0008006" key="3">
    <source>
        <dbReference type="Google" id="ProtNLM"/>
    </source>
</evidence>
<dbReference type="PANTHER" id="PTHR37490:SF1">
    <property type="entry name" value="GLYCOSYLTRANSFERASE 2-LIKE DOMAIN-CONTAINING PROTEIN"/>
    <property type="match status" value="1"/>
</dbReference>
<dbReference type="Pfam" id="PF11913">
    <property type="entry name" value="DUF3431"/>
    <property type="match status" value="1"/>
</dbReference>
<evidence type="ECO:0000313" key="1">
    <source>
        <dbReference type="EMBL" id="KAF2827241.1"/>
    </source>
</evidence>